<proteinExistence type="predicted"/>
<reference evidence="2 3" key="1">
    <citation type="submission" date="2024-06" db="EMBL/GenBank/DDBJ databases">
        <authorList>
            <person name="Kraege A."/>
            <person name="Thomma B."/>
        </authorList>
    </citation>
    <scope>NUCLEOTIDE SEQUENCE [LARGE SCALE GENOMIC DNA]</scope>
</reference>
<evidence type="ECO:0000313" key="2">
    <source>
        <dbReference type="EMBL" id="CAL5228837.1"/>
    </source>
</evidence>
<dbReference type="PANTHER" id="PTHR33099:SF14">
    <property type="entry name" value="PROLYL 4-HYDROXYLASE ALPHA SUBUNIT FE(2+) 2OG DIOXYGENASE DOMAIN-CONTAINING PROTEIN"/>
    <property type="match status" value="1"/>
</dbReference>
<dbReference type="EMBL" id="CAXHTA020000019">
    <property type="protein sequence ID" value="CAL5228837.1"/>
    <property type="molecule type" value="Genomic_DNA"/>
</dbReference>
<feature type="region of interest" description="Disordered" evidence="1">
    <location>
        <begin position="1"/>
        <end position="29"/>
    </location>
</feature>
<gene>
    <name evidence="2" type="primary">g12041</name>
    <name evidence="2" type="ORF">VP750_LOCUS10743</name>
</gene>
<organism evidence="2 3">
    <name type="scientific">Coccomyxa viridis</name>
    <dbReference type="NCBI Taxonomy" id="1274662"/>
    <lineage>
        <taxon>Eukaryota</taxon>
        <taxon>Viridiplantae</taxon>
        <taxon>Chlorophyta</taxon>
        <taxon>core chlorophytes</taxon>
        <taxon>Trebouxiophyceae</taxon>
        <taxon>Trebouxiophyceae incertae sedis</taxon>
        <taxon>Coccomyxaceae</taxon>
        <taxon>Coccomyxa</taxon>
    </lineage>
</organism>
<evidence type="ECO:0000313" key="3">
    <source>
        <dbReference type="Proteomes" id="UP001497392"/>
    </source>
</evidence>
<keyword evidence="3" id="KW-1185">Reference proteome</keyword>
<comment type="caution">
    <text evidence="2">The sequence shown here is derived from an EMBL/GenBank/DDBJ whole genome shotgun (WGS) entry which is preliminary data.</text>
</comment>
<name>A0ABP1G9Q6_9CHLO</name>
<protein>
    <submittedName>
        <fullName evidence="2">G12041 protein</fullName>
    </submittedName>
</protein>
<accession>A0ABP1G9Q6</accession>
<sequence length="426" mass="46592">MSGKRQSSSSRKEAAEMSAPSTHQVPSEQHDAELWAAGHFQLSLEKINKAAQKMEDSFAIGGCETIAQPMLVVVKSQDAEKTSNALELPAQGADEGALEDLMAACSVADGSSPTGTPTERVPGPGFKKALELDPDNFDLDLNIKETSILTHIKEIMAPDAIELCAELYQLNIYKPGDFSKACVDTPRSKYTVGTLVIALPSVHEGGGMIVRHRTREQVFDWSLTALPHEPRVQWAAFYSDCEHEVLKVESGVCITVVYDLTTSPAPAPYLKALNARCGSLLMCMKYALAHPAFFGRGGTLRIPCQHMYPDVRNKAFVLTDGRPRLKGADACTVGMAHFLGLDLGVTLLPAGPCRNVTSHCEREEVQVHIEDGDDHPPVLVYSHAAIDIHVPPWAVRKDAYHDMLGPPDVKETHYNNYNNWERAIAL</sequence>
<evidence type="ECO:0000256" key="1">
    <source>
        <dbReference type="SAM" id="MobiDB-lite"/>
    </source>
</evidence>
<dbReference type="Proteomes" id="UP001497392">
    <property type="component" value="Unassembled WGS sequence"/>
</dbReference>
<dbReference type="Gene3D" id="2.60.120.620">
    <property type="entry name" value="q2cbj1_9rhob like domain"/>
    <property type="match status" value="1"/>
</dbReference>
<dbReference type="PANTHER" id="PTHR33099">
    <property type="entry name" value="FE2OG DIOXYGENASE DOMAIN-CONTAINING PROTEIN"/>
    <property type="match status" value="1"/>
</dbReference>